<evidence type="ECO:0000256" key="1">
    <source>
        <dbReference type="SAM" id="MobiDB-lite"/>
    </source>
</evidence>
<sequence>MVDITQGSVRNTQITFQREEIVSPGAVENKLHREDERLLPSGFHVHGQTDFHTVERRLADMMQIGDFRERKHRALPGINSGSLRNRSFRKRNLAERKLHSGQRGVRVAEPAGGIPYGFAQLPAGYAHTHRLRTGDEPEYLGTLDIQSSPPVIRKNQIGQLDVGDPPVSDAADHRNHLFPIAEIPYTNPFLRPRRRDEKKRRSDKGTQHLSRYASLKTFHLALLLRR</sequence>
<reference evidence="2" key="1">
    <citation type="submission" date="2019-08" db="EMBL/GenBank/DDBJ databases">
        <authorList>
            <person name="Kucharzyk K."/>
            <person name="Murdoch R.W."/>
            <person name="Higgins S."/>
            <person name="Loffler F."/>
        </authorList>
    </citation>
    <scope>NUCLEOTIDE SEQUENCE</scope>
</reference>
<gene>
    <name evidence="2" type="ORF">SDC9_52081</name>
</gene>
<organism evidence="2">
    <name type="scientific">bioreactor metagenome</name>
    <dbReference type="NCBI Taxonomy" id="1076179"/>
    <lineage>
        <taxon>unclassified sequences</taxon>
        <taxon>metagenomes</taxon>
        <taxon>ecological metagenomes</taxon>
    </lineage>
</organism>
<comment type="caution">
    <text evidence="2">The sequence shown here is derived from an EMBL/GenBank/DDBJ whole genome shotgun (WGS) entry which is preliminary data.</text>
</comment>
<name>A0A644WPG1_9ZZZZ</name>
<feature type="region of interest" description="Disordered" evidence="1">
    <location>
        <begin position="188"/>
        <end position="208"/>
    </location>
</feature>
<evidence type="ECO:0000313" key="2">
    <source>
        <dbReference type="EMBL" id="MPM05786.1"/>
    </source>
</evidence>
<protein>
    <submittedName>
        <fullName evidence="2">Uncharacterized protein</fullName>
    </submittedName>
</protein>
<accession>A0A644WPG1</accession>
<dbReference type="EMBL" id="VSSQ01001165">
    <property type="protein sequence ID" value="MPM05786.1"/>
    <property type="molecule type" value="Genomic_DNA"/>
</dbReference>
<proteinExistence type="predicted"/>
<dbReference type="AlphaFoldDB" id="A0A644WPG1"/>